<evidence type="ECO:0000313" key="4">
    <source>
        <dbReference type="EMBL" id="AKQ08417.1"/>
    </source>
</evidence>
<dbReference type="Proteomes" id="UP000223102">
    <property type="component" value="Segment"/>
</dbReference>
<comment type="cofactor">
    <cofactor evidence="1">
        <name>Mg(2+)</name>
        <dbReference type="ChEBI" id="CHEBI:18420"/>
    </cofactor>
</comment>
<dbReference type="InterPro" id="IPR000305">
    <property type="entry name" value="GIY-YIG_endonuc"/>
</dbReference>
<evidence type="ECO:0000256" key="1">
    <source>
        <dbReference type="ARBA" id="ARBA00001946"/>
    </source>
</evidence>
<name>A0A218KC00_9CAUD</name>
<dbReference type="InterPro" id="IPR050066">
    <property type="entry name" value="UvrABC_protein_C"/>
</dbReference>
<dbReference type="GO" id="GO:0009380">
    <property type="term" value="C:excinuclease repair complex"/>
    <property type="evidence" value="ECO:0007669"/>
    <property type="project" value="TreeGrafter"/>
</dbReference>
<dbReference type="InterPro" id="IPR036390">
    <property type="entry name" value="WH_DNA-bd_sf"/>
</dbReference>
<dbReference type="SUPFAM" id="SSF46785">
    <property type="entry name" value="Winged helix' DNA-binding domain"/>
    <property type="match status" value="1"/>
</dbReference>
<dbReference type="InterPro" id="IPR035901">
    <property type="entry name" value="GIY-YIG_endonuc_sf"/>
</dbReference>
<protein>
    <recommendedName>
        <fullName evidence="3">GIY-YIG domain-containing protein</fullName>
    </recommendedName>
</protein>
<evidence type="ECO:0000259" key="3">
    <source>
        <dbReference type="PROSITE" id="PS50164"/>
    </source>
</evidence>
<reference evidence="4 5" key="1">
    <citation type="submission" date="2015-06" db="EMBL/GenBank/DDBJ databases">
        <title>Complete genome sequence of Bacillus cereus phage PBC2.</title>
        <authorList>
            <person name="Kong M."/>
            <person name="Ryu S."/>
        </authorList>
    </citation>
    <scope>NUCLEOTIDE SEQUENCE [LARGE SCALE GENOMIC DNA]</scope>
</reference>
<dbReference type="SUPFAM" id="SSF82771">
    <property type="entry name" value="GIY-YIG endonuclease"/>
    <property type="match status" value="1"/>
</dbReference>
<dbReference type="PROSITE" id="PS50164">
    <property type="entry name" value="GIY_YIG"/>
    <property type="match status" value="1"/>
</dbReference>
<proteinExistence type="predicted"/>
<gene>
    <name evidence="4" type="ORF">PBC2_102</name>
</gene>
<dbReference type="Gene3D" id="3.40.1440.10">
    <property type="entry name" value="GIY-YIG endonuclease"/>
    <property type="match status" value="1"/>
</dbReference>
<dbReference type="PANTHER" id="PTHR30562">
    <property type="entry name" value="UVRC/OXIDOREDUCTASE"/>
    <property type="match status" value="1"/>
</dbReference>
<dbReference type="InterPro" id="IPR047296">
    <property type="entry name" value="GIY-YIG_UvrC_Cho"/>
</dbReference>
<organism evidence="4 5">
    <name type="scientific">Bacillus phage PBC2</name>
    <dbReference type="NCBI Taxonomy" id="1675029"/>
    <lineage>
        <taxon>Viruses</taxon>
        <taxon>Duplodnaviria</taxon>
        <taxon>Heunggongvirae</taxon>
        <taxon>Uroviricota</taxon>
        <taxon>Caudoviricetes</taxon>
        <taxon>Andregratiavirinae</taxon>
        <taxon>Haetaevirus</taxon>
        <taxon>Haetaevirus PBC2</taxon>
    </lineage>
</organism>
<dbReference type="GO" id="GO:0006289">
    <property type="term" value="P:nucleotide-excision repair"/>
    <property type="evidence" value="ECO:0007669"/>
    <property type="project" value="InterPro"/>
</dbReference>
<accession>A0A218KC00</accession>
<keyword evidence="5" id="KW-1185">Reference proteome</keyword>
<dbReference type="SMART" id="SM00465">
    <property type="entry name" value="GIYc"/>
    <property type="match status" value="1"/>
</dbReference>
<dbReference type="PANTHER" id="PTHR30562:SF1">
    <property type="entry name" value="UVRABC SYSTEM PROTEIN C"/>
    <property type="match status" value="1"/>
</dbReference>
<keyword evidence="2" id="KW-0460">Magnesium</keyword>
<feature type="domain" description="GIY-YIG" evidence="3">
    <location>
        <begin position="5"/>
        <end position="82"/>
    </location>
</feature>
<sequence>MIKGNGFFIYRFLSKHGEVIYIGRTNNLERRIMQEHFTKNGHLPKECYDECKEVEYMELSSESEMKIYELYLINKYNPRYNIMENRNDDFKFILEEQWTKVKDNDIMTKKEYKLYSFIVINSDVGYWKTTTDIDTLADGIKIKNRDTVTRMLESLMRKGYIRFEKHGRKLVIPHTLRSIKFPKEEENEY</sequence>
<dbReference type="CDD" id="cd10434">
    <property type="entry name" value="GIY-YIG_UvrC_Cho"/>
    <property type="match status" value="1"/>
</dbReference>
<evidence type="ECO:0000313" key="5">
    <source>
        <dbReference type="Proteomes" id="UP000223102"/>
    </source>
</evidence>
<dbReference type="Pfam" id="PF01541">
    <property type="entry name" value="GIY-YIG"/>
    <property type="match status" value="1"/>
</dbReference>
<dbReference type="EMBL" id="KT070867">
    <property type="protein sequence ID" value="AKQ08417.1"/>
    <property type="molecule type" value="Genomic_DNA"/>
</dbReference>
<evidence type="ECO:0000256" key="2">
    <source>
        <dbReference type="ARBA" id="ARBA00022842"/>
    </source>
</evidence>